<reference evidence="5" key="1">
    <citation type="submission" date="2017-02" db="EMBL/GenBank/DDBJ databases">
        <authorList>
            <person name="Daims H."/>
        </authorList>
    </citation>
    <scope>NUCLEOTIDE SEQUENCE [LARGE SCALE GENOMIC DNA]</scope>
</reference>
<organism evidence="4 5">
    <name type="scientific">Crenothrix polyspora</name>
    <dbReference type="NCBI Taxonomy" id="360316"/>
    <lineage>
        <taxon>Bacteria</taxon>
        <taxon>Pseudomonadati</taxon>
        <taxon>Pseudomonadota</taxon>
        <taxon>Gammaproteobacteria</taxon>
        <taxon>Methylococcales</taxon>
        <taxon>Crenotrichaceae</taxon>
        <taxon>Crenothrix</taxon>
    </lineage>
</organism>
<dbReference type="RefSeq" id="WP_087148322.1">
    <property type="nucleotide sequence ID" value="NZ_FUKJ01000432.1"/>
</dbReference>
<dbReference type="InterPro" id="IPR012156">
    <property type="entry name" value="Cold_shock_CspA"/>
</dbReference>
<dbReference type="GO" id="GO:0005829">
    <property type="term" value="C:cytosol"/>
    <property type="evidence" value="ECO:0007669"/>
    <property type="project" value="UniProtKB-ARBA"/>
</dbReference>
<dbReference type="PRINTS" id="PR00050">
    <property type="entry name" value="COLDSHOCK"/>
</dbReference>
<dbReference type="GO" id="GO:0003676">
    <property type="term" value="F:nucleic acid binding"/>
    <property type="evidence" value="ECO:0007669"/>
    <property type="project" value="InterPro"/>
</dbReference>
<dbReference type="Proteomes" id="UP000195442">
    <property type="component" value="Unassembled WGS sequence"/>
</dbReference>
<dbReference type="NCBIfam" id="NF038236">
    <property type="entry name" value="retron_eff_Se72"/>
    <property type="match status" value="1"/>
</dbReference>
<keyword evidence="2" id="KW-0963">Cytoplasm</keyword>
<dbReference type="InterPro" id="IPR012340">
    <property type="entry name" value="NA-bd_OB-fold"/>
</dbReference>
<dbReference type="Pfam" id="PF00313">
    <property type="entry name" value="CSD"/>
    <property type="match status" value="1"/>
</dbReference>
<dbReference type="CDD" id="cd04458">
    <property type="entry name" value="CSP_CDS"/>
    <property type="match status" value="1"/>
</dbReference>
<keyword evidence="5" id="KW-1185">Reference proteome</keyword>
<dbReference type="Gene3D" id="2.40.50.140">
    <property type="entry name" value="Nucleic acid-binding proteins"/>
    <property type="match status" value="1"/>
</dbReference>
<dbReference type="InterPro" id="IPR002059">
    <property type="entry name" value="CSP_DNA-bd"/>
</dbReference>
<protein>
    <submittedName>
        <fullName evidence="4">Cold shock protein CspC</fullName>
    </submittedName>
</protein>
<sequence>MEERYFGIIKTFDVFKGFGFIQRQKGKDVFFFYQEIEADDKILAEGDKVSFTVEIKPKGLRAFKIRKES</sequence>
<evidence type="ECO:0000256" key="2">
    <source>
        <dbReference type="ARBA" id="ARBA00022490"/>
    </source>
</evidence>
<comment type="subcellular location">
    <subcellularLocation>
        <location evidence="1">Cytoplasm</location>
    </subcellularLocation>
</comment>
<accession>A0A1R4HHF2</accession>
<proteinExistence type="predicted"/>
<evidence type="ECO:0000256" key="1">
    <source>
        <dbReference type="ARBA" id="ARBA00004496"/>
    </source>
</evidence>
<dbReference type="AlphaFoldDB" id="A0A1R4HHF2"/>
<dbReference type="PIRSF" id="PIRSF002599">
    <property type="entry name" value="Cold_shock_A"/>
    <property type="match status" value="1"/>
</dbReference>
<dbReference type="SMART" id="SM00357">
    <property type="entry name" value="CSP"/>
    <property type="match status" value="1"/>
</dbReference>
<dbReference type="InterPro" id="IPR011129">
    <property type="entry name" value="CSD"/>
</dbReference>
<dbReference type="PROSITE" id="PS51857">
    <property type="entry name" value="CSD_2"/>
    <property type="match status" value="1"/>
</dbReference>
<dbReference type="SUPFAM" id="SSF50249">
    <property type="entry name" value="Nucleic acid-binding proteins"/>
    <property type="match status" value="1"/>
</dbReference>
<gene>
    <name evidence="4" type="primary">cspC</name>
    <name evidence="4" type="ORF">CRENPOLYSF2_670005</name>
</gene>
<name>A0A1R4HHF2_9GAMM</name>
<evidence type="ECO:0000313" key="4">
    <source>
        <dbReference type="EMBL" id="SJM95654.1"/>
    </source>
</evidence>
<feature type="domain" description="CSD" evidence="3">
    <location>
        <begin position="4"/>
        <end position="67"/>
    </location>
</feature>
<dbReference type="OrthoDB" id="72963at2"/>
<dbReference type="EMBL" id="FUKJ01000432">
    <property type="protein sequence ID" value="SJM95654.1"/>
    <property type="molecule type" value="Genomic_DNA"/>
</dbReference>
<evidence type="ECO:0000313" key="5">
    <source>
        <dbReference type="Proteomes" id="UP000195442"/>
    </source>
</evidence>
<evidence type="ECO:0000259" key="3">
    <source>
        <dbReference type="PROSITE" id="PS51857"/>
    </source>
</evidence>